<dbReference type="InterPro" id="IPR010280">
    <property type="entry name" value="U5_MeTrfase_fam"/>
</dbReference>
<evidence type="ECO:0000256" key="6">
    <source>
        <dbReference type="SAM" id="MobiDB-lite"/>
    </source>
</evidence>
<protein>
    <submittedName>
        <fullName evidence="8">23S rRNA (Uracil(1939)-C(5))-methyltransferase RlmD</fullName>
        <ecNumber evidence="8">2.1.1.190</ecNumber>
    </submittedName>
</protein>
<dbReference type="InterPro" id="IPR002792">
    <property type="entry name" value="TRAM_dom"/>
</dbReference>
<organism evidence="8 9">
    <name type="scientific">Fructobacillus broussonetiae</name>
    <dbReference type="NCBI Taxonomy" id="2713173"/>
    <lineage>
        <taxon>Bacteria</taxon>
        <taxon>Bacillati</taxon>
        <taxon>Bacillota</taxon>
        <taxon>Bacilli</taxon>
        <taxon>Lactobacillales</taxon>
        <taxon>Lactobacillaceae</taxon>
        <taxon>Fructobacillus</taxon>
    </lineage>
</organism>
<evidence type="ECO:0000256" key="5">
    <source>
        <dbReference type="PROSITE-ProRule" id="PRU10015"/>
    </source>
</evidence>
<dbReference type="InterPro" id="IPR012340">
    <property type="entry name" value="NA-bd_OB-fold"/>
</dbReference>
<keyword evidence="9" id="KW-1185">Reference proteome</keyword>
<dbReference type="PROSITE" id="PS01230">
    <property type="entry name" value="TRMA_1"/>
    <property type="match status" value="1"/>
</dbReference>
<dbReference type="GO" id="GO:0008168">
    <property type="term" value="F:methyltransferase activity"/>
    <property type="evidence" value="ECO:0007669"/>
    <property type="project" value="UniProtKB-KW"/>
</dbReference>
<evidence type="ECO:0000256" key="2">
    <source>
        <dbReference type="ARBA" id="ARBA00022679"/>
    </source>
</evidence>
<dbReference type="InterPro" id="IPR029063">
    <property type="entry name" value="SAM-dependent_MTases_sf"/>
</dbReference>
<keyword evidence="1 4" id="KW-0489">Methyltransferase</keyword>
<proteinExistence type="inferred from homology"/>
<dbReference type="Pfam" id="PF01938">
    <property type="entry name" value="TRAM"/>
    <property type="match status" value="1"/>
</dbReference>
<gene>
    <name evidence="8" type="primary">rlmD</name>
    <name evidence="8" type="ORF">G6R29_05735</name>
</gene>
<dbReference type="PANTHER" id="PTHR11061:SF45">
    <property type="match status" value="1"/>
</dbReference>
<dbReference type="Gene3D" id="2.40.50.140">
    <property type="entry name" value="Nucleic acid-binding proteins"/>
    <property type="match status" value="1"/>
</dbReference>
<name>A0ABS5R107_9LACO</name>
<dbReference type="SUPFAM" id="SSF53335">
    <property type="entry name" value="S-adenosyl-L-methionine-dependent methyltransferases"/>
    <property type="match status" value="1"/>
</dbReference>
<reference evidence="8 9" key="1">
    <citation type="submission" date="2020-02" db="EMBL/GenBank/DDBJ databases">
        <title>Fructobacillus sp. isolated from paper mulberry of Taiwan.</title>
        <authorList>
            <person name="Lin S.-T."/>
        </authorList>
    </citation>
    <scope>NUCLEOTIDE SEQUENCE [LARGE SCALE GENOMIC DNA]</scope>
    <source>
        <strain evidence="8 9">M2-14</strain>
    </source>
</reference>
<dbReference type="Pfam" id="PF05958">
    <property type="entry name" value="tRNA_U5-meth_tr"/>
    <property type="match status" value="1"/>
</dbReference>
<accession>A0ABS5R107</accession>
<dbReference type="EC" id="2.1.1.190" evidence="8"/>
<feature type="active site" description="Nucleophile" evidence="4">
    <location>
        <position position="466"/>
    </location>
</feature>
<keyword evidence="3 4" id="KW-0949">S-adenosyl-L-methionine</keyword>
<feature type="region of interest" description="Disordered" evidence="6">
    <location>
        <begin position="1"/>
        <end position="55"/>
    </location>
</feature>
<dbReference type="NCBIfam" id="TIGR00479">
    <property type="entry name" value="rumA"/>
    <property type="match status" value="1"/>
</dbReference>
<feature type="active site" evidence="5">
    <location>
        <position position="466"/>
    </location>
</feature>
<dbReference type="CDD" id="cd02440">
    <property type="entry name" value="AdoMet_MTases"/>
    <property type="match status" value="1"/>
</dbReference>
<evidence type="ECO:0000256" key="1">
    <source>
        <dbReference type="ARBA" id="ARBA00022603"/>
    </source>
</evidence>
<dbReference type="PROSITE" id="PS51687">
    <property type="entry name" value="SAM_MT_RNA_M5U"/>
    <property type="match status" value="1"/>
</dbReference>
<feature type="domain" description="TRAM" evidence="7">
    <location>
        <begin position="58"/>
        <end position="116"/>
    </location>
</feature>
<evidence type="ECO:0000256" key="4">
    <source>
        <dbReference type="PROSITE-ProRule" id="PRU01024"/>
    </source>
</evidence>
<dbReference type="PANTHER" id="PTHR11061">
    <property type="entry name" value="RNA M5U METHYLTRANSFERASE"/>
    <property type="match status" value="1"/>
</dbReference>
<feature type="compositionally biased region" description="Basic and acidic residues" evidence="6">
    <location>
        <begin position="16"/>
        <end position="35"/>
    </location>
</feature>
<dbReference type="RefSeq" id="WP_213809402.1">
    <property type="nucleotide sequence ID" value="NZ_JAAMFK010000008.1"/>
</dbReference>
<evidence type="ECO:0000313" key="9">
    <source>
        <dbReference type="Proteomes" id="UP001519504"/>
    </source>
</evidence>
<evidence type="ECO:0000313" key="8">
    <source>
        <dbReference type="EMBL" id="MBS9339120.1"/>
    </source>
</evidence>
<dbReference type="PROSITE" id="PS50926">
    <property type="entry name" value="TRAM"/>
    <property type="match status" value="1"/>
</dbReference>
<dbReference type="Proteomes" id="UP001519504">
    <property type="component" value="Unassembled WGS sequence"/>
</dbReference>
<feature type="binding site" evidence="4">
    <location>
        <position position="439"/>
    </location>
    <ligand>
        <name>S-adenosyl-L-methionine</name>
        <dbReference type="ChEBI" id="CHEBI:59789"/>
    </ligand>
</feature>
<comment type="similarity">
    <text evidence="4">Belongs to the class I-like SAM-binding methyltransferase superfamily. RNA M5U methyltransferase family.</text>
</comment>
<dbReference type="EMBL" id="JAAMFK010000008">
    <property type="protein sequence ID" value="MBS9339120.1"/>
    <property type="molecule type" value="Genomic_DNA"/>
</dbReference>
<feature type="binding site" evidence="4">
    <location>
        <position position="391"/>
    </location>
    <ligand>
        <name>S-adenosyl-L-methionine</name>
        <dbReference type="ChEBI" id="CHEBI:59789"/>
    </ligand>
</feature>
<dbReference type="InterPro" id="IPR030390">
    <property type="entry name" value="MeTrfase_TrmA_AS"/>
</dbReference>
<dbReference type="Gene3D" id="3.40.50.150">
    <property type="entry name" value="Vaccinia Virus protein VP39"/>
    <property type="match status" value="1"/>
</dbReference>
<feature type="binding site" evidence="4">
    <location>
        <position position="341"/>
    </location>
    <ligand>
        <name>S-adenosyl-L-methionine</name>
        <dbReference type="ChEBI" id="CHEBI:59789"/>
    </ligand>
</feature>
<dbReference type="Gene3D" id="2.40.50.1070">
    <property type="match status" value="1"/>
</dbReference>
<comment type="caution">
    <text evidence="8">The sequence shown here is derived from an EMBL/GenBank/DDBJ whole genome shotgun (WGS) entry which is preliminary data.</text>
</comment>
<sequence>MSEYQAKKKGFKSSYKKHDDDHRGGYRGQKRDGFSHGKNGRKPSGQRPYQKNQQRDVLVKIGQKFPLTIKRIGINGEGIGYFKKKITFVPGALPCEVITAKVTAVTDKFLEARVVTVRKPSPDRVEPKDPAANLVGGFELAHLAYPAQLAFKKDLIDQALEKFQPKNYENIKILDTLGMEDPYHYRNKASLPIRKLKGELTIGLYKRGTHDLVDLPEMATQDPASLNLIRALGQILDKHSLPFYNEKTKKGLIKTLVVRTNQEGLAQATIVTTEDELPSRDEIVADIQAHLPEITGLFQNVNEGGNSLIWGDETKKIWGSDYLQEDILGLTFNFSPRAFLQLNYEQMEKTYEVALNALDLQADDTLVDAYSGVGTLGLSMAYKVKEVRGMEIIPEAVEDAKLNAEENGIENAFYEVGSAEKVFPKWARDGFKPTALVVDPPRPGLDDALKRAILKTKPKKFVYISCNPSTLARDLKDLDSAYHVDFIQPVDMFPQTPRWEGVVKLTLR</sequence>
<dbReference type="SUPFAM" id="SSF50249">
    <property type="entry name" value="Nucleic acid-binding proteins"/>
    <property type="match status" value="1"/>
</dbReference>
<evidence type="ECO:0000256" key="3">
    <source>
        <dbReference type="ARBA" id="ARBA00022691"/>
    </source>
</evidence>
<dbReference type="GO" id="GO:0032259">
    <property type="term" value="P:methylation"/>
    <property type="evidence" value="ECO:0007669"/>
    <property type="project" value="UniProtKB-KW"/>
</dbReference>
<evidence type="ECO:0000259" key="7">
    <source>
        <dbReference type="PROSITE" id="PS50926"/>
    </source>
</evidence>
<keyword evidence="2 4" id="KW-0808">Transferase</keyword>
<feature type="binding site" evidence="4">
    <location>
        <position position="370"/>
    </location>
    <ligand>
        <name>S-adenosyl-L-methionine</name>
        <dbReference type="ChEBI" id="CHEBI:59789"/>
    </ligand>
</feature>